<evidence type="ECO:0000313" key="2">
    <source>
        <dbReference type="EMBL" id="RFP82815.1"/>
    </source>
</evidence>
<dbReference type="PROSITE" id="PS50987">
    <property type="entry name" value="HTH_ARSR_2"/>
    <property type="match status" value="1"/>
</dbReference>
<dbReference type="Proteomes" id="UP000261931">
    <property type="component" value="Unassembled WGS sequence"/>
</dbReference>
<dbReference type="SUPFAM" id="SSF46785">
    <property type="entry name" value="Winged helix' DNA-binding domain"/>
    <property type="match status" value="1"/>
</dbReference>
<dbReference type="Pfam" id="PF12840">
    <property type="entry name" value="HTH_20"/>
    <property type="match status" value="1"/>
</dbReference>
<name>A0A372EQF3_9BURK</name>
<dbReference type="InterPro" id="IPR001845">
    <property type="entry name" value="HTH_ArsR_DNA-bd_dom"/>
</dbReference>
<keyword evidence="3" id="KW-1185">Reference proteome</keyword>
<dbReference type="EMBL" id="QVLS01000001">
    <property type="protein sequence ID" value="RFP82815.1"/>
    <property type="molecule type" value="Genomic_DNA"/>
</dbReference>
<protein>
    <submittedName>
        <fullName evidence="2">ArsR family transcriptional regulator</fullName>
    </submittedName>
</protein>
<dbReference type="CDD" id="cd00090">
    <property type="entry name" value="HTH_ARSR"/>
    <property type="match status" value="1"/>
</dbReference>
<dbReference type="Gene3D" id="1.10.10.10">
    <property type="entry name" value="Winged helix-like DNA-binding domain superfamily/Winged helix DNA-binding domain"/>
    <property type="match status" value="1"/>
</dbReference>
<dbReference type="InterPro" id="IPR036390">
    <property type="entry name" value="WH_DNA-bd_sf"/>
</dbReference>
<comment type="caution">
    <text evidence="2">The sequence shown here is derived from an EMBL/GenBank/DDBJ whole genome shotgun (WGS) entry which is preliminary data.</text>
</comment>
<dbReference type="AlphaFoldDB" id="A0A372EQF3"/>
<dbReference type="PANTHER" id="PTHR38600:SF2">
    <property type="entry name" value="SLL0088 PROTEIN"/>
    <property type="match status" value="1"/>
</dbReference>
<feature type="domain" description="HTH arsR-type" evidence="1">
    <location>
        <begin position="2"/>
        <end position="96"/>
    </location>
</feature>
<dbReference type="SMART" id="SM00418">
    <property type="entry name" value="HTH_ARSR"/>
    <property type="match status" value="1"/>
</dbReference>
<gene>
    <name evidence="2" type="ORF">DY262_03065</name>
</gene>
<evidence type="ECO:0000313" key="3">
    <source>
        <dbReference type="Proteomes" id="UP000261931"/>
    </source>
</evidence>
<dbReference type="InterPro" id="IPR011991">
    <property type="entry name" value="ArsR-like_HTH"/>
</dbReference>
<dbReference type="GO" id="GO:0003700">
    <property type="term" value="F:DNA-binding transcription factor activity"/>
    <property type="evidence" value="ECO:0007669"/>
    <property type="project" value="InterPro"/>
</dbReference>
<dbReference type="PRINTS" id="PR00778">
    <property type="entry name" value="HTHARSR"/>
</dbReference>
<dbReference type="InterPro" id="IPR036388">
    <property type="entry name" value="WH-like_DNA-bd_sf"/>
</dbReference>
<proteinExistence type="predicted"/>
<organism evidence="2 3">
    <name type="scientific">Hydrogenophaga borbori</name>
    <dbReference type="NCBI Taxonomy" id="2294117"/>
    <lineage>
        <taxon>Bacteria</taxon>
        <taxon>Pseudomonadati</taxon>
        <taxon>Pseudomonadota</taxon>
        <taxon>Betaproteobacteria</taxon>
        <taxon>Burkholderiales</taxon>
        <taxon>Comamonadaceae</taxon>
        <taxon>Hydrogenophaga</taxon>
    </lineage>
</organism>
<dbReference type="RefSeq" id="WP_116957484.1">
    <property type="nucleotide sequence ID" value="NZ_QVLS01000001.1"/>
</dbReference>
<accession>A0A372EQF3</accession>
<sequence length="115" mass="12743">MPTRIEPAQLDRLFFALSDATRRDMLARLGSGPASVSELAEPLGIALPSAVKHLAVLEQGGFVASRKSGRVRTYQADPAALDAMQAWVERHKAMLHAQFDRLDAYLKTREEKTRP</sequence>
<reference evidence="2 3" key="1">
    <citation type="submission" date="2018-08" db="EMBL/GenBank/DDBJ databases">
        <title>Hydrogenophaga sp. LA-38 isolated from sludge.</title>
        <authorList>
            <person name="Im W.-T."/>
        </authorList>
    </citation>
    <scope>NUCLEOTIDE SEQUENCE [LARGE SCALE GENOMIC DNA]</scope>
    <source>
        <strain evidence="2 3">LA-38</strain>
    </source>
</reference>
<evidence type="ECO:0000259" key="1">
    <source>
        <dbReference type="PROSITE" id="PS50987"/>
    </source>
</evidence>
<dbReference type="NCBIfam" id="NF033788">
    <property type="entry name" value="HTH_metalloreg"/>
    <property type="match status" value="1"/>
</dbReference>
<dbReference type="PANTHER" id="PTHR38600">
    <property type="entry name" value="TRANSCRIPTIONAL REGULATORY PROTEIN"/>
    <property type="match status" value="1"/>
</dbReference>